<dbReference type="RefSeq" id="WP_148951966.1">
    <property type="nucleotide sequence ID" value="NZ_CP043312.1"/>
</dbReference>
<sequence>MHFKIRYDEKFLACFLFLFSLALFFLQKNTFLYSNNSSYVVSFYIVGPVNTLIEKGKDNFVYCHYCVKNFLSVFRHNVALTKELQQANRYKFQVRQLSQENRMLRHFAGIMEQDSAYYLASKIFFVTSSSGHHCALISVDSDSSIAIGQLVVDLQHAVVGKVEGLYKHYAVVLLVSDIGFKMISYLPDLQCECVVEGCGNGYVKVIDKTGKDIQCVEGSVVFSAKDNSNSLSGIPIAQLTRDSYNNLCWKPIANFSTNRLVGILQNNKMSSMLGNID</sequence>
<dbReference type="Gene3D" id="2.40.10.340">
    <property type="entry name" value="Rod shape-determining protein MreC, domain 1"/>
    <property type="match status" value="1"/>
</dbReference>
<feature type="domain" description="Rod shape-determining protein MreC beta-barrel core" evidence="1">
    <location>
        <begin position="128"/>
        <end position="264"/>
    </location>
</feature>
<reference evidence="2 3" key="1">
    <citation type="submission" date="2019-08" db="EMBL/GenBank/DDBJ databases">
        <title>Highly reduced genomes of protist endosymbionts show evolutionary convergence.</title>
        <authorList>
            <person name="George E."/>
            <person name="Husnik F."/>
            <person name="Tashyreva D."/>
            <person name="Prokopchuk G."/>
            <person name="Horak A."/>
            <person name="Kwong W.K."/>
            <person name="Lukes J."/>
            <person name="Keeling P.J."/>
        </authorList>
    </citation>
    <scope>NUCLEOTIDE SEQUENCE [LARGE SCALE GENOMIC DNA]</scope>
    <source>
        <strain evidence="2">1621</strain>
    </source>
</reference>
<dbReference type="Pfam" id="PF04085">
    <property type="entry name" value="MreC"/>
    <property type="match status" value="1"/>
</dbReference>
<dbReference type="PANTHER" id="PTHR34138:SF1">
    <property type="entry name" value="CELL SHAPE-DETERMINING PROTEIN MREC"/>
    <property type="match status" value="1"/>
</dbReference>
<protein>
    <recommendedName>
        <fullName evidence="1">Rod shape-determining protein MreC beta-barrel core domain-containing protein</fullName>
    </recommendedName>
</protein>
<proteinExistence type="predicted"/>
<dbReference type="InterPro" id="IPR007221">
    <property type="entry name" value="MreC"/>
</dbReference>
<name>A0A5C0UHH7_9RICK</name>
<evidence type="ECO:0000259" key="1">
    <source>
        <dbReference type="Pfam" id="PF04085"/>
    </source>
</evidence>
<gene>
    <name evidence="2" type="ORF">FZC37_01485</name>
</gene>
<dbReference type="KEGG" id="snay:FZC37_01485"/>
<dbReference type="InterPro" id="IPR055342">
    <property type="entry name" value="MreC_beta-barrel_core"/>
</dbReference>
<keyword evidence="3" id="KW-1185">Reference proteome</keyword>
<dbReference type="EMBL" id="CP043312">
    <property type="protein sequence ID" value="QEK39605.1"/>
    <property type="molecule type" value="Genomic_DNA"/>
</dbReference>
<dbReference type="Proteomes" id="UP000323844">
    <property type="component" value="Chromosome"/>
</dbReference>
<accession>A0A5C0UHH7</accession>
<organism evidence="2 3">
    <name type="scientific">Candidatus Sneabacter namystus</name>
    <dbReference type="NCBI Taxonomy" id="2601646"/>
    <lineage>
        <taxon>Bacteria</taxon>
        <taxon>Pseudomonadati</taxon>
        <taxon>Pseudomonadota</taxon>
        <taxon>Alphaproteobacteria</taxon>
        <taxon>Rickettsiales</taxon>
        <taxon>Rickettsiaceae</taxon>
        <taxon>Rickettsieae</taxon>
        <taxon>Candidatus Sneabacter</taxon>
    </lineage>
</organism>
<evidence type="ECO:0000313" key="2">
    <source>
        <dbReference type="EMBL" id="QEK39605.1"/>
    </source>
</evidence>
<dbReference type="GO" id="GO:0005886">
    <property type="term" value="C:plasma membrane"/>
    <property type="evidence" value="ECO:0007669"/>
    <property type="project" value="TreeGrafter"/>
</dbReference>
<dbReference type="GO" id="GO:0008360">
    <property type="term" value="P:regulation of cell shape"/>
    <property type="evidence" value="ECO:0007669"/>
    <property type="project" value="InterPro"/>
</dbReference>
<dbReference type="InterPro" id="IPR042177">
    <property type="entry name" value="Cell/Rod_1"/>
</dbReference>
<dbReference type="PANTHER" id="PTHR34138">
    <property type="entry name" value="CELL SHAPE-DETERMINING PROTEIN MREC"/>
    <property type="match status" value="1"/>
</dbReference>
<evidence type="ECO:0000313" key="3">
    <source>
        <dbReference type="Proteomes" id="UP000323844"/>
    </source>
</evidence>
<dbReference type="AlphaFoldDB" id="A0A5C0UHH7"/>